<evidence type="ECO:0000313" key="1">
    <source>
        <dbReference type="EMBL" id="AWH85487.1"/>
    </source>
</evidence>
<reference evidence="1 2" key="1">
    <citation type="submission" date="2018-04" db="EMBL/GenBank/DDBJ databases">
        <title>Genome sequencing of Flavobacterium sp. HYN0059.</title>
        <authorList>
            <person name="Yi H."/>
            <person name="Baek C."/>
        </authorList>
    </citation>
    <scope>NUCLEOTIDE SEQUENCE [LARGE SCALE GENOMIC DNA]</scope>
    <source>
        <strain evidence="1 2">HYN0059</strain>
    </source>
</reference>
<organism evidence="1 2">
    <name type="scientific">Flavobacterium album</name>
    <dbReference type="NCBI Taxonomy" id="2175091"/>
    <lineage>
        <taxon>Bacteria</taxon>
        <taxon>Pseudomonadati</taxon>
        <taxon>Bacteroidota</taxon>
        <taxon>Flavobacteriia</taxon>
        <taxon>Flavobacteriales</taxon>
        <taxon>Flavobacteriaceae</taxon>
        <taxon>Flavobacterium</taxon>
    </lineage>
</organism>
<dbReference type="KEGG" id="falb:HYN59_10315"/>
<proteinExistence type="predicted"/>
<evidence type="ECO:0000313" key="2">
    <source>
        <dbReference type="Proteomes" id="UP000244929"/>
    </source>
</evidence>
<name>A0A2S1QYI3_9FLAO</name>
<accession>A0A2S1QYI3</accession>
<dbReference type="Proteomes" id="UP000244929">
    <property type="component" value="Chromosome"/>
</dbReference>
<sequence>MTFEVLPFRTEFAEREISIYKYEFLRFLPLVEMVHRAFDNETFFHFEWSLRREKSLFTNMKFMRFLPLVEMECC</sequence>
<gene>
    <name evidence="1" type="ORF">HYN59_10315</name>
</gene>
<keyword evidence="2" id="KW-1185">Reference proteome</keyword>
<dbReference type="AlphaFoldDB" id="A0A2S1QYI3"/>
<dbReference type="EMBL" id="CP029186">
    <property type="protein sequence ID" value="AWH85487.1"/>
    <property type="molecule type" value="Genomic_DNA"/>
</dbReference>
<protein>
    <submittedName>
        <fullName evidence="1">Uncharacterized protein</fullName>
    </submittedName>
</protein>